<protein>
    <submittedName>
        <fullName evidence="2">Unnamed protein product</fullName>
    </submittedName>
</protein>
<sequence>MQATSKTIEFDGKDSDDVPVVMIQKYPESDEMDTEPRPDLFGRRKVYRLAVFRREGGSAQPHGGHIRGRRDSYDLAVPGGA</sequence>
<dbReference type="EMBL" id="BSXT01000955">
    <property type="protein sequence ID" value="GMF36667.1"/>
    <property type="molecule type" value="Genomic_DNA"/>
</dbReference>
<dbReference type="Proteomes" id="UP001165121">
    <property type="component" value="Unassembled WGS sequence"/>
</dbReference>
<proteinExistence type="predicted"/>
<evidence type="ECO:0000313" key="2">
    <source>
        <dbReference type="EMBL" id="GMF36667.1"/>
    </source>
</evidence>
<organism evidence="2 3">
    <name type="scientific">Phytophthora fragariaefolia</name>
    <dbReference type="NCBI Taxonomy" id="1490495"/>
    <lineage>
        <taxon>Eukaryota</taxon>
        <taxon>Sar</taxon>
        <taxon>Stramenopiles</taxon>
        <taxon>Oomycota</taxon>
        <taxon>Peronosporomycetes</taxon>
        <taxon>Peronosporales</taxon>
        <taxon>Peronosporaceae</taxon>
        <taxon>Phytophthora</taxon>
    </lineage>
</organism>
<comment type="caution">
    <text evidence="2">The sequence shown here is derived from an EMBL/GenBank/DDBJ whole genome shotgun (WGS) entry which is preliminary data.</text>
</comment>
<evidence type="ECO:0000256" key="1">
    <source>
        <dbReference type="SAM" id="MobiDB-lite"/>
    </source>
</evidence>
<keyword evidence="3" id="KW-1185">Reference proteome</keyword>
<dbReference type="AlphaFoldDB" id="A0A9W6XE05"/>
<gene>
    <name evidence="2" type="ORF">Pfra01_001005500</name>
</gene>
<name>A0A9W6XE05_9STRA</name>
<evidence type="ECO:0000313" key="3">
    <source>
        <dbReference type="Proteomes" id="UP001165121"/>
    </source>
</evidence>
<reference evidence="2" key="1">
    <citation type="submission" date="2023-04" db="EMBL/GenBank/DDBJ databases">
        <title>Phytophthora fragariaefolia NBRC 109709.</title>
        <authorList>
            <person name="Ichikawa N."/>
            <person name="Sato H."/>
            <person name="Tonouchi N."/>
        </authorList>
    </citation>
    <scope>NUCLEOTIDE SEQUENCE</scope>
    <source>
        <strain evidence="2">NBRC 109709</strain>
    </source>
</reference>
<accession>A0A9W6XE05</accession>
<feature type="region of interest" description="Disordered" evidence="1">
    <location>
        <begin position="56"/>
        <end position="81"/>
    </location>
</feature>